<dbReference type="Proteomes" id="UP000179283">
    <property type="component" value="Unassembled WGS sequence"/>
</dbReference>
<proteinExistence type="inferred from homology"/>
<gene>
    <name evidence="9" type="ORF">A2920_00640</name>
</gene>
<accession>A0A1G2U732</accession>
<dbReference type="GO" id="GO:0055085">
    <property type="term" value="P:transmembrane transport"/>
    <property type="evidence" value="ECO:0007669"/>
    <property type="project" value="InterPro"/>
</dbReference>
<evidence type="ECO:0000256" key="5">
    <source>
        <dbReference type="ARBA" id="ARBA00022989"/>
    </source>
</evidence>
<dbReference type="EMBL" id="MHWD01000005">
    <property type="protein sequence ID" value="OHB04762.1"/>
    <property type="molecule type" value="Genomic_DNA"/>
</dbReference>
<dbReference type="PANTHER" id="PTHR30151:SF0">
    <property type="entry name" value="ABC TRANSPORTER PERMEASE PROTEIN MJ0413-RELATED"/>
    <property type="match status" value="1"/>
</dbReference>
<sequence>MKIQFLALGIVVYLLPTVVQRIDEVNQTSVNTVSTLGATKWQLVKSVFIPDVTSRVFEDIRILVAISWTYIIIAEVVNRQEGGIGALIFTVARQSRMDKVFACLIVIVLIGVAQDRVFKFLDKKLFPFKHAVKRGSAE</sequence>
<dbReference type="PROSITE" id="PS50928">
    <property type="entry name" value="ABC_TM1"/>
    <property type="match status" value="1"/>
</dbReference>
<dbReference type="InterPro" id="IPR035906">
    <property type="entry name" value="MetI-like_sf"/>
</dbReference>
<comment type="subcellular location">
    <subcellularLocation>
        <location evidence="1 7">Cell membrane</location>
        <topology evidence="1 7">Multi-pass membrane protein</topology>
    </subcellularLocation>
</comment>
<feature type="domain" description="ABC transmembrane type-1" evidence="8">
    <location>
        <begin position="1"/>
        <end position="118"/>
    </location>
</feature>
<keyword evidence="3" id="KW-1003">Cell membrane</keyword>
<evidence type="ECO:0000259" key="8">
    <source>
        <dbReference type="PROSITE" id="PS50928"/>
    </source>
</evidence>
<evidence type="ECO:0000313" key="9">
    <source>
        <dbReference type="EMBL" id="OHB04762.1"/>
    </source>
</evidence>
<evidence type="ECO:0000256" key="6">
    <source>
        <dbReference type="ARBA" id="ARBA00023136"/>
    </source>
</evidence>
<evidence type="ECO:0000256" key="3">
    <source>
        <dbReference type="ARBA" id="ARBA00022475"/>
    </source>
</evidence>
<feature type="transmembrane region" description="Helical" evidence="7">
    <location>
        <begin position="99"/>
        <end position="118"/>
    </location>
</feature>
<evidence type="ECO:0000256" key="1">
    <source>
        <dbReference type="ARBA" id="ARBA00004651"/>
    </source>
</evidence>
<evidence type="ECO:0000256" key="4">
    <source>
        <dbReference type="ARBA" id="ARBA00022692"/>
    </source>
</evidence>
<dbReference type="InterPro" id="IPR000515">
    <property type="entry name" value="MetI-like"/>
</dbReference>
<keyword evidence="5 7" id="KW-1133">Transmembrane helix</keyword>
<evidence type="ECO:0000256" key="2">
    <source>
        <dbReference type="ARBA" id="ARBA00022448"/>
    </source>
</evidence>
<comment type="caution">
    <text evidence="9">The sequence shown here is derived from an EMBL/GenBank/DDBJ whole genome shotgun (WGS) entry which is preliminary data.</text>
</comment>
<comment type="similarity">
    <text evidence="7">Belongs to the binding-protein-dependent transport system permease family.</text>
</comment>
<dbReference type="Pfam" id="PF00528">
    <property type="entry name" value="BPD_transp_1"/>
    <property type="match status" value="1"/>
</dbReference>
<comment type="caution">
    <text evidence="7">Lacks conserved residue(s) required for the propagation of feature annotation.</text>
</comment>
<name>A0A1G2U732_9BACT</name>
<dbReference type="Gene3D" id="1.10.3720.10">
    <property type="entry name" value="MetI-like"/>
    <property type="match status" value="1"/>
</dbReference>
<keyword evidence="2 7" id="KW-0813">Transport</keyword>
<reference evidence="9 10" key="1">
    <citation type="journal article" date="2016" name="Nat. Commun.">
        <title>Thousands of microbial genomes shed light on interconnected biogeochemical processes in an aquifer system.</title>
        <authorList>
            <person name="Anantharaman K."/>
            <person name="Brown C.T."/>
            <person name="Hug L.A."/>
            <person name="Sharon I."/>
            <person name="Castelle C.J."/>
            <person name="Probst A.J."/>
            <person name="Thomas B.C."/>
            <person name="Singh A."/>
            <person name="Wilkins M.J."/>
            <person name="Karaoz U."/>
            <person name="Brodie E.L."/>
            <person name="Williams K.H."/>
            <person name="Hubbard S.S."/>
            <person name="Banfield J.F."/>
        </authorList>
    </citation>
    <scope>NUCLEOTIDE SEQUENCE [LARGE SCALE GENOMIC DNA]</scope>
</reference>
<keyword evidence="6 7" id="KW-0472">Membrane</keyword>
<protein>
    <recommendedName>
        <fullName evidence="8">ABC transmembrane type-1 domain-containing protein</fullName>
    </recommendedName>
</protein>
<dbReference type="PANTHER" id="PTHR30151">
    <property type="entry name" value="ALKANE SULFONATE ABC TRANSPORTER-RELATED, MEMBRANE SUBUNIT"/>
    <property type="match status" value="1"/>
</dbReference>
<evidence type="ECO:0000313" key="10">
    <source>
        <dbReference type="Proteomes" id="UP000179283"/>
    </source>
</evidence>
<organism evidence="9 10">
    <name type="scientific">Candidatus Zambryskibacteria bacterium RIFCSPLOWO2_01_FULL_43_17</name>
    <dbReference type="NCBI Taxonomy" id="1802760"/>
    <lineage>
        <taxon>Bacteria</taxon>
        <taxon>Candidatus Zambryskiibacteriota</taxon>
    </lineage>
</organism>
<keyword evidence="4 7" id="KW-0812">Transmembrane</keyword>
<dbReference type="GO" id="GO:0005886">
    <property type="term" value="C:plasma membrane"/>
    <property type="evidence" value="ECO:0007669"/>
    <property type="project" value="UniProtKB-SubCell"/>
</dbReference>
<evidence type="ECO:0000256" key="7">
    <source>
        <dbReference type="RuleBase" id="RU363032"/>
    </source>
</evidence>
<dbReference type="SUPFAM" id="SSF161098">
    <property type="entry name" value="MetI-like"/>
    <property type="match status" value="1"/>
</dbReference>
<dbReference type="AlphaFoldDB" id="A0A1G2U732"/>